<evidence type="ECO:0000256" key="4">
    <source>
        <dbReference type="ARBA" id="ARBA00022741"/>
    </source>
</evidence>
<proteinExistence type="predicted"/>
<keyword evidence="2" id="KW-0519">Myristate</keyword>
<dbReference type="SUPFAM" id="SSF52540">
    <property type="entry name" value="P-loop containing nucleoside triphosphate hydrolases"/>
    <property type="match status" value="1"/>
</dbReference>
<keyword evidence="11" id="KW-1185">Reference proteome</keyword>
<keyword evidence="6" id="KW-0564">Palmitate</keyword>
<evidence type="ECO:0000313" key="12">
    <source>
        <dbReference type="WBParaSite" id="scaffold7453_cov163.g12050"/>
    </source>
</evidence>
<dbReference type="Proteomes" id="UP000887561">
    <property type="component" value="Unplaced"/>
</dbReference>
<dbReference type="FunFam" id="3.40.50.300:FF:000692">
    <property type="entry name" value="Guanine nucleotide-binding protein subunit alpha"/>
    <property type="match status" value="1"/>
</dbReference>
<evidence type="ECO:0000256" key="1">
    <source>
        <dbReference type="ARBA" id="ARBA00011356"/>
    </source>
</evidence>
<dbReference type="WBParaSite" id="scaffold7453_cov163.g12050">
    <property type="protein sequence ID" value="scaffold7453_cov163.g12050"/>
    <property type="gene ID" value="scaffold7453_cov163.g12050"/>
</dbReference>
<dbReference type="GO" id="GO:0031683">
    <property type="term" value="F:G-protein beta/gamma-subunit complex binding"/>
    <property type="evidence" value="ECO:0007669"/>
    <property type="project" value="InterPro"/>
</dbReference>
<keyword evidence="8" id="KW-0449">Lipoprotein</keyword>
<dbReference type="GO" id="GO:0003924">
    <property type="term" value="F:GTPase activity"/>
    <property type="evidence" value="ECO:0007669"/>
    <property type="project" value="InterPro"/>
</dbReference>
<feature type="binding site" evidence="10">
    <location>
        <position position="51"/>
    </location>
    <ligand>
        <name>Mg(2+)</name>
        <dbReference type="ChEBI" id="CHEBI:18420"/>
    </ligand>
</feature>
<name>A0A915N713_MELJA</name>
<dbReference type="GO" id="GO:0005834">
    <property type="term" value="C:heterotrimeric G-protein complex"/>
    <property type="evidence" value="ECO:0007669"/>
    <property type="project" value="TreeGrafter"/>
</dbReference>
<keyword evidence="4 9" id="KW-0547">Nucleotide-binding</keyword>
<dbReference type="PANTHER" id="PTHR10218:SF215">
    <property type="entry name" value="GUANINE NUCLEOTIDE-BINDING PROTEIN ALPHA-17 SUBUNIT"/>
    <property type="match status" value="1"/>
</dbReference>
<accession>A0A915N713</accession>
<dbReference type="PROSITE" id="PS51882">
    <property type="entry name" value="G_ALPHA"/>
    <property type="match status" value="1"/>
</dbReference>
<evidence type="ECO:0000256" key="6">
    <source>
        <dbReference type="ARBA" id="ARBA00023139"/>
    </source>
</evidence>
<evidence type="ECO:0000256" key="10">
    <source>
        <dbReference type="PIRSR" id="PIRSR601019-2"/>
    </source>
</evidence>
<dbReference type="PANTHER" id="PTHR10218">
    <property type="entry name" value="GTP-BINDING PROTEIN ALPHA SUBUNIT"/>
    <property type="match status" value="1"/>
</dbReference>
<dbReference type="Pfam" id="PF00503">
    <property type="entry name" value="G-alpha"/>
    <property type="match status" value="1"/>
</dbReference>
<evidence type="ECO:0000256" key="2">
    <source>
        <dbReference type="ARBA" id="ARBA00022707"/>
    </source>
</evidence>
<dbReference type="GO" id="GO:0046872">
    <property type="term" value="F:metal ion binding"/>
    <property type="evidence" value="ECO:0007669"/>
    <property type="project" value="UniProtKB-KW"/>
</dbReference>
<dbReference type="Gene3D" id="3.40.50.300">
    <property type="entry name" value="P-loop containing nucleotide triphosphate hydrolases"/>
    <property type="match status" value="1"/>
</dbReference>
<reference evidence="12" key="1">
    <citation type="submission" date="2022-11" db="UniProtKB">
        <authorList>
            <consortium name="WormBaseParasite"/>
        </authorList>
    </citation>
    <scope>IDENTIFICATION</scope>
</reference>
<evidence type="ECO:0000256" key="3">
    <source>
        <dbReference type="ARBA" id="ARBA00022723"/>
    </source>
</evidence>
<keyword evidence="10" id="KW-0460">Magnesium</keyword>
<feature type="binding site" evidence="9">
    <location>
        <begin position="47"/>
        <end position="52"/>
    </location>
    <ligand>
        <name>GTP</name>
        <dbReference type="ChEBI" id="CHEBI:37565"/>
    </ligand>
</feature>
<protein>
    <submittedName>
        <fullName evidence="12">G-protein alpha subunit</fullName>
    </submittedName>
</protein>
<dbReference type="GO" id="GO:0005737">
    <property type="term" value="C:cytoplasm"/>
    <property type="evidence" value="ECO:0007669"/>
    <property type="project" value="TreeGrafter"/>
</dbReference>
<evidence type="ECO:0000256" key="9">
    <source>
        <dbReference type="PIRSR" id="PIRSR601019-1"/>
    </source>
</evidence>
<sequence>MGGLLTSCQSEEVREQLSKNKAIEKQLTSDRRAASSIIKLLLLGAGECGKSTVLKQMQILHSNGFTEEEINERKAVVYSNTVTSMAAILKVMLVSDL</sequence>
<evidence type="ECO:0000313" key="11">
    <source>
        <dbReference type="Proteomes" id="UP000887561"/>
    </source>
</evidence>
<keyword evidence="3 10" id="KW-0479">Metal-binding</keyword>
<evidence type="ECO:0000256" key="7">
    <source>
        <dbReference type="ARBA" id="ARBA00023224"/>
    </source>
</evidence>
<dbReference type="InterPro" id="IPR027417">
    <property type="entry name" value="P-loop_NTPase"/>
</dbReference>
<evidence type="ECO:0000256" key="8">
    <source>
        <dbReference type="ARBA" id="ARBA00023288"/>
    </source>
</evidence>
<evidence type="ECO:0000256" key="5">
    <source>
        <dbReference type="ARBA" id="ARBA00023134"/>
    </source>
</evidence>
<dbReference type="GO" id="GO:0001664">
    <property type="term" value="F:G protein-coupled receptor binding"/>
    <property type="evidence" value="ECO:0007669"/>
    <property type="project" value="TreeGrafter"/>
</dbReference>
<dbReference type="InterPro" id="IPR011025">
    <property type="entry name" value="GproteinA_insert"/>
</dbReference>
<dbReference type="AlphaFoldDB" id="A0A915N713"/>
<dbReference type="Gene3D" id="1.10.400.10">
    <property type="entry name" value="GI Alpha 1, domain 2-like"/>
    <property type="match status" value="1"/>
</dbReference>
<organism evidence="11 12">
    <name type="scientific">Meloidogyne javanica</name>
    <name type="common">Root-knot nematode worm</name>
    <dbReference type="NCBI Taxonomy" id="6303"/>
    <lineage>
        <taxon>Eukaryota</taxon>
        <taxon>Metazoa</taxon>
        <taxon>Ecdysozoa</taxon>
        <taxon>Nematoda</taxon>
        <taxon>Chromadorea</taxon>
        <taxon>Rhabditida</taxon>
        <taxon>Tylenchina</taxon>
        <taxon>Tylenchomorpha</taxon>
        <taxon>Tylenchoidea</taxon>
        <taxon>Meloidogynidae</taxon>
        <taxon>Meloidogyninae</taxon>
        <taxon>Meloidogyne</taxon>
        <taxon>Meloidogyne incognita group</taxon>
    </lineage>
</organism>
<dbReference type="GO" id="GO:0007188">
    <property type="term" value="P:adenylate cyclase-modulating G protein-coupled receptor signaling pathway"/>
    <property type="evidence" value="ECO:0007669"/>
    <property type="project" value="TreeGrafter"/>
</dbReference>
<dbReference type="GO" id="GO:0005525">
    <property type="term" value="F:GTP binding"/>
    <property type="evidence" value="ECO:0007669"/>
    <property type="project" value="UniProtKB-KW"/>
</dbReference>
<dbReference type="InterPro" id="IPR001019">
    <property type="entry name" value="Gprotein_alpha_su"/>
</dbReference>
<keyword evidence="7" id="KW-0807">Transducer</keyword>
<comment type="subunit">
    <text evidence="1">G proteins are composed of 3 units; alpha, beta and gamma. The alpha chain contains the guanine nucleotide binding site.</text>
</comment>
<keyword evidence="5 9" id="KW-0342">GTP-binding</keyword>